<keyword evidence="2" id="KW-1185">Reference proteome</keyword>
<accession>A0A9P6KXF0</accession>
<sequence length="342" mass="39382">VNILVELVDRRNNCLGNHIIHVESTFTSENLQTFLNSLSTEPLKCKFLYNSERFKSSFDEIIGKYKLEIEQKIIIEYEIDEGNNPEESLELDSPIASLRYHDKNLYVSLYFSPVEIYEVKDKLEKKCIKKEIIRSLYYSEDGMLGYKNSYLINLDKENTIIENVEISALLSLNTKIFFGTATGECCCFEDKVVVLYQGKYKVQGIYKNNNGIHFVLENGSIVIFDLETQEIAQRKHDFIVTSFVNLDGNVIYGTSESFIYDTSTKERINVDLRFIKTMLNINSDLLVLTNQYNLVIFNLSTKTTVNILDFQEEINGVVVAENNIIVAAGRCLFRYNLQTLIS</sequence>
<proteinExistence type="predicted"/>
<gene>
    <name evidence="1" type="ORF">NGRA_3178</name>
</gene>
<comment type="caution">
    <text evidence="1">The sequence shown here is derived from an EMBL/GenBank/DDBJ whole genome shotgun (WGS) entry which is preliminary data.</text>
</comment>
<dbReference type="AlphaFoldDB" id="A0A9P6KXF0"/>
<protein>
    <submittedName>
        <fullName evidence="1">Uncharacterized protein</fullName>
    </submittedName>
</protein>
<evidence type="ECO:0000313" key="1">
    <source>
        <dbReference type="EMBL" id="KAF9758271.1"/>
    </source>
</evidence>
<dbReference type="SUPFAM" id="SSF50978">
    <property type="entry name" value="WD40 repeat-like"/>
    <property type="match status" value="1"/>
</dbReference>
<dbReference type="OrthoDB" id="2200380at2759"/>
<dbReference type="InterPro" id="IPR036322">
    <property type="entry name" value="WD40_repeat_dom_sf"/>
</dbReference>
<organism evidence="1 2">
    <name type="scientific">Nosema granulosis</name>
    <dbReference type="NCBI Taxonomy" id="83296"/>
    <lineage>
        <taxon>Eukaryota</taxon>
        <taxon>Fungi</taxon>
        <taxon>Fungi incertae sedis</taxon>
        <taxon>Microsporidia</taxon>
        <taxon>Nosematidae</taxon>
        <taxon>Nosema</taxon>
    </lineage>
</organism>
<dbReference type="EMBL" id="SBJO01000641">
    <property type="protein sequence ID" value="KAF9758271.1"/>
    <property type="molecule type" value="Genomic_DNA"/>
</dbReference>
<evidence type="ECO:0000313" key="2">
    <source>
        <dbReference type="Proteomes" id="UP000740883"/>
    </source>
</evidence>
<feature type="non-terminal residue" evidence="1">
    <location>
        <position position="1"/>
    </location>
</feature>
<reference evidence="1 2" key="1">
    <citation type="journal article" date="2020" name="Genome Biol. Evol.">
        <title>Comparative genomics of strictly vertically transmitted, feminizing microsporidia endosymbionts of amphipod crustaceans.</title>
        <authorList>
            <person name="Cormier A."/>
            <person name="Chebbi M.A."/>
            <person name="Giraud I."/>
            <person name="Wattier R."/>
            <person name="Teixeira M."/>
            <person name="Gilbert C."/>
            <person name="Rigaud T."/>
            <person name="Cordaux R."/>
        </authorList>
    </citation>
    <scope>NUCLEOTIDE SEQUENCE [LARGE SCALE GENOMIC DNA]</scope>
    <source>
        <strain evidence="1 2">Ou3-Ou53</strain>
    </source>
</reference>
<dbReference type="Proteomes" id="UP000740883">
    <property type="component" value="Unassembled WGS sequence"/>
</dbReference>
<name>A0A9P6KXF0_9MICR</name>